<evidence type="ECO:0000256" key="3">
    <source>
        <dbReference type="ARBA" id="ARBA00022574"/>
    </source>
</evidence>
<keyword evidence="2" id="KW-0963">Cytoplasm</keyword>
<feature type="compositionally biased region" description="Low complexity" evidence="5">
    <location>
        <begin position="29"/>
        <end position="48"/>
    </location>
</feature>
<dbReference type="InterPro" id="IPR036322">
    <property type="entry name" value="WD40_repeat_dom_sf"/>
</dbReference>
<dbReference type="Gene3D" id="2.130.10.10">
    <property type="entry name" value="YVTN repeat-like/Quinoprotein amine dehydrogenase"/>
    <property type="match status" value="1"/>
</dbReference>
<dbReference type="GO" id="GO:0045504">
    <property type="term" value="F:dynein heavy chain binding"/>
    <property type="evidence" value="ECO:0007669"/>
    <property type="project" value="TreeGrafter"/>
</dbReference>
<name>F2UN51_SALR5</name>
<organism evidence="8">
    <name type="scientific">Salpingoeca rosetta (strain ATCC 50818 / BSB-021)</name>
    <dbReference type="NCBI Taxonomy" id="946362"/>
    <lineage>
        <taxon>Eukaryota</taxon>
        <taxon>Choanoflagellata</taxon>
        <taxon>Craspedida</taxon>
        <taxon>Salpingoecidae</taxon>
        <taxon>Salpingoeca</taxon>
    </lineage>
</organism>
<evidence type="ECO:0000256" key="4">
    <source>
        <dbReference type="ARBA" id="ARBA00022737"/>
    </source>
</evidence>
<evidence type="ECO:0000256" key="5">
    <source>
        <dbReference type="SAM" id="MobiDB-lite"/>
    </source>
</evidence>
<dbReference type="AlphaFoldDB" id="F2UN51"/>
<dbReference type="GO" id="GO:0036156">
    <property type="term" value="C:inner dynein arm"/>
    <property type="evidence" value="ECO:0007669"/>
    <property type="project" value="TreeGrafter"/>
</dbReference>
<dbReference type="PANTHER" id="PTHR12442:SF5">
    <property type="entry name" value="DYNEIN AXONEMAL INTERMEDIATE CHAIN 3"/>
    <property type="match status" value="1"/>
</dbReference>
<dbReference type="InterPro" id="IPR015943">
    <property type="entry name" value="WD40/YVTN_repeat-like_dom_sf"/>
</dbReference>
<dbReference type="GO" id="GO:0005085">
    <property type="term" value="F:guanyl-nucleotide exchange factor activity"/>
    <property type="evidence" value="ECO:0007669"/>
    <property type="project" value="InterPro"/>
</dbReference>
<dbReference type="Pfam" id="PF00621">
    <property type="entry name" value="RhoGEF"/>
    <property type="match status" value="1"/>
</dbReference>
<dbReference type="InParanoid" id="F2UN51"/>
<gene>
    <name evidence="7" type="ORF">PTSG_09242</name>
</gene>
<feature type="region of interest" description="Disordered" evidence="5">
    <location>
        <begin position="1"/>
        <end position="139"/>
    </location>
</feature>
<dbReference type="InterPro" id="IPR011993">
    <property type="entry name" value="PH-like_dom_sf"/>
</dbReference>
<dbReference type="PROSITE" id="PS50010">
    <property type="entry name" value="DH_2"/>
    <property type="match status" value="1"/>
</dbReference>
<reference evidence="7" key="1">
    <citation type="submission" date="2009-08" db="EMBL/GenBank/DDBJ databases">
        <title>Annotation of Salpingoeca rosetta.</title>
        <authorList>
            <consortium name="The Broad Institute Genome Sequencing Platform"/>
            <person name="Russ C."/>
            <person name="Cuomo C."/>
            <person name="Burger G."/>
            <person name="Gray M.W."/>
            <person name="Holland P.W.H."/>
            <person name="King N."/>
            <person name="Lang F.B.F."/>
            <person name="Roger A.J."/>
            <person name="Ruiz-Trillo I."/>
            <person name="Young S.K."/>
            <person name="Zeng Q."/>
            <person name="Gargeya S."/>
            <person name="Alvarado L."/>
            <person name="Berlin A."/>
            <person name="Chapman S.B."/>
            <person name="Chen Z."/>
            <person name="Freedman E."/>
            <person name="Gellesch M."/>
            <person name="Goldberg J."/>
            <person name="Griggs A."/>
            <person name="Gujja S."/>
            <person name="Heilman E."/>
            <person name="Heiman D."/>
            <person name="Howarth C."/>
            <person name="Mehta T."/>
            <person name="Neiman D."/>
            <person name="Pearson M."/>
            <person name="Roberts A."/>
            <person name="Saif S."/>
            <person name="Shea T."/>
            <person name="Shenoy N."/>
            <person name="Sisk P."/>
            <person name="Stolte C."/>
            <person name="Sykes S."/>
            <person name="White J."/>
            <person name="Yandava C."/>
            <person name="Haas B."/>
            <person name="Nusbaum C."/>
            <person name="Birren B."/>
        </authorList>
    </citation>
    <scope>NUCLEOTIDE SEQUENCE [LARGE SCALE GENOMIC DNA]</scope>
    <source>
        <strain evidence="7">ATCC 50818</strain>
    </source>
</reference>
<accession>F2UN51</accession>
<dbReference type="STRING" id="946362.F2UN51"/>
<dbReference type="eggNOG" id="KOG1587">
    <property type="taxonomic scope" value="Eukaryota"/>
</dbReference>
<feature type="region of interest" description="Disordered" evidence="5">
    <location>
        <begin position="258"/>
        <end position="298"/>
    </location>
</feature>
<comment type="subcellular location">
    <subcellularLocation>
        <location evidence="1">Cytoplasm</location>
    </subcellularLocation>
</comment>
<dbReference type="GO" id="GO:0036159">
    <property type="term" value="P:inner dynein arm assembly"/>
    <property type="evidence" value="ECO:0007669"/>
    <property type="project" value="TreeGrafter"/>
</dbReference>
<feature type="compositionally biased region" description="Low complexity" evidence="5">
    <location>
        <begin position="63"/>
        <end position="117"/>
    </location>
</feature>
<dbReference type="SUPFAM" id="SSF48065">
    <property type="entry name" value="DBL homology domain (DH-domain)"/>
    <property type="match status" value="1"/>
</dbReference>
<feature type="compositionally biased region" description="Basic and acidic residues" evidence="5">
    <location>
        <begin position="49"/>
        <end position="62"/>
    </location>
</feature>
<evidence type="ECO:0000256" key="2">
    <source>
        <dbReference type="ARBA" id="ARBA00022490"/>
    </source>
</evidence>
<dbReference type="KEGG" id="sre:PTSG_09242"/>
<evidence type="ECO:0000259" key="6">
    <source>
        <dbReference type="PROSITE" id="PS50010"/>
    </source>
</evidence>
<dbReference type="SMART" id="SM00320">
    <property type="entry name" value="WD40"/>
    <property type="match status" value="4"/>
</dbReference>
<evidence type="ECO:0000313" key="8">
    <source>
        <dbReference type="Proteomes" id="UP000007799"/>
    </source>
</evidence>
<dbReference type="PANTHER" id="PTHR12442">
    <property type="entry name" value="DYNEIN INTERMEDIATE CHAIN"/>
    <property type="match status" value="1"/>
</dbReference>
<protein>
    <recommendedName>
        <fullName evidence="6">DH domain-containing protein</fullName>
    </recommendedName>
</protein>
<keyword evidence="8" id="KW-1185">Reference proteome</keyword>
<dbReference type="GO" id="GO:0045503">
    <property type="term" value="F:dynein light chain binding"/>
    <property type="evidence" value="ECO:0007669"/>
    <property type="project" value="TreeGrafter"/>
</dbReference>
<evidence type="ECO:0000313" key="7">
    <source>
        <dbReference type="EMBL" id="EGD78550.1"/>
    </source>
</evidence>
<feature type="compositionally biased region" description="Acidic residues" evidence="5">
    <location>
        <begin position="269"/>
        <end position="278"/>
    </location>
</feature>
<dbReference type="InterPro" id="IPR001680">
    <property type="entry name" value="WD40_rpt"/>
</dbReference>
<feature type="region of interest" description="Disordered" evidence="5">
    <location>
        <begin position="392"/>
        <end position="420"/>
    </location>
</feature>
<sequence length="1089" mass="117842">MADNEEAASAAATSPTNEETTQQKKKQSKAASKAGSKAASRAASAKPKSPGDDGKEAKEKQAEPAATEGQSAADQAEAQGQDQQQQQGQEKGAEAPATAEGEAAEATTGDAATDDAASSSQPQEQGQRVTSAGAGAGTGTPTVATLYADGGLPEGALGMFLTGATQEIFGCIADENVTAEKPTFLIPIEKIKEDFLNRAAVSDFSVCKEQIQAYDGEELLVVYDPDFTFETNFIVCLTEQAKGDYYQRVAAVVQKAEEERKKKQAGGDGGEEWSEDMEGVPMPTKKKRRPPAPWVSLGSEHEVDDAKCTPSRPPICLLVSRKRRLFGAPRTFHDAIFDSEHEFPPNTEYKSQPPIEDAPPPLHRRLMDAGAQAIPDTAHTTTQTTWYAHRNASTQWRPRTTADAAAGPDGADDDGIPRTDDDYRQMAKAIETAYGRIRPFLLQNSVINVHVDDFLHLRGDKLVALGTKADSALKEFQSFKFMNFGNSRVVSSVDWHPTESGVIAVAYSKPVTLQERVTSEKPNEKSRILVWGLSDPIQPKIILEAPDDVLSVKFCPTHPNIVVAGCFNGQLAVFDLGKQGRRLNSGSVRSSDSSGSQEIVLRHVALSEIDDGHRAPITDVQWLPHVCDVSASGAMTQEDMPPAHTYQLMSCAADGTCLIWDVRGEDKLPSINLKALDLVWKPLVKVYLSSDAAGEVMASKFALYTTHRDFVAERAPDLSMTTELCVATEQGQLHFLDWRRPETDSGKLGVQQIRTTVDAHGGACTSVARSPFFPALLLSVGGSSISLWHDKSSTPILTHRLPCMARPVAGCWSLHRPGVFFIARADGSVDVWDFLDTSYKPSLTQSICAPTSLTTLAAGEISTSSSRGRLFFLAAGDVNGSTHIIDLPKTLIHPVANERVLRYPLLLKELVKLTAAEDPRLEALQSALSTTQDVAKHVNECKHDIENYAIVQRLEHTLKDYVVGTSGCVPLVDHGRLLIDGDVKLRLESDGRAARRYIFLFQRVMLVVQVLSSLRATNDDDSEGQGGAGGVGATMQAGGDVTLVVPGGDAAADHKRELRAVYEEFKKTEKDFLVQVGLRTEGDEEEDMA</sequence>
<feature type="compositionally biased region" description="Low complexity" evidence="5">
    <location>
        <begin position="7"/>
        <end position="20"/>
    </location>
</feature>
<feature type="domain" description="DH" evidence="6">
    <location>
        <begin position="898"/>
        <end position="941"/>
    </location>
</feature>
<dbReference type="InterPro" id="IPR035899">
    <property type="entry name" value="DBL_dom_sf"/>
</dbReference>
<dbReference type="Gene3D" id="1.20.900.10">
    <property type="entry name" value="Dbl homology (DH) domain"/>
    <property type="match status" value="1"/>
</dbReference>
<dbReference type="EMBL" id="GL832983">
    <property type="protein sequence ID" value="EGD78550.1"/>
    <property type="molecule type" value="Genomic_DNA"/>
</dbReference>
<dbReference type="OMA" id="KNAWTQY"/>
<dbReference type="InterPro" id="IPR050687">
    <property type="entry name" value="Dynein_IC"/>
</dbReference>
<keyword evidence="3" id="KW-0853">WD repeat</keyword>
<dbReference type="InterPro" id="IPR000219">
    <property type="entry name" value="DH_dom"/>
</dbReference>
<proteinExistence type="predicted"/>
<dbReference type="GeneID" id="16070048"/>
<dbReference type="RefSeq" id="XP_004989499.1">
    <property type="nucleotide sequence ID" value="XM_004989442.1"/>
</dbReference>
<dbReference type="SUPFAM" id="SSF50978">
    <property type="entry name" value="WD40 repeat-like"/>
    <property type="match status" value="1"/>
</dbReference>
<dbReference type="Gene3D" id="2.30.29.30">
    <property type="entry name" value="Pleckstrin-homology domain (PH domain)/Phosphotyrosine-binding domain (PTB)"/>
    <property type="match status" value="1"/>
</dbReference>
<dbReference type="OrthoDB" id="6619788at2759"/>
<dbReference type="Proteomes" id="UP000007799">
    <property type="component" value="Unassembled WGS sequence"/>
</dbReference>
<feature type="compositionally biased region" description="Polar residues" evidence="5">
    <location>
        <begin position="118"/>
        <end position="130"/>
    </location>
</feature>
<dbReference type="FunCoup" id="F2UN51">
    <property type="interactions" value="19"/>
</dbReference>
<keyword evidence="4" id="KW-0677">Repeat</keyword>
<dbReference type="GO" id="GO:0060294">
    <property type="term" value="P:cilium movement involved in cell motility"/>
    <property type="evidence" value="ECO:0007669"/>
    <property type="project" value="TreeGrafter"/>
</dbReference>
<evidence type="ECO:0000256" key="1">
    <source>
        <dbReference type="ARBA" id="ARBA00004496"/>
    </source>
</evidence>